<keyword evidence="2" id="KW-1185">Reference proteome</keyword>
<evidence type="ECO:0000313" key="2">
    <source>
        <dbReference type="Proteomes" id="UP001489004"/>
    </source>
</evidence>
<name>A0AAW1Q065_9CHLO</name>
<proteinExistence type="predicted"/>
<sequence length="258" mass="27909">MISTLSVGQRVVLPGHANRGSTSISGRPTALRSMNFAHQAGTGNTRAVKEDIPWGASKPDCKQLTLRWPDNDDPSGEFLEMCQAVGRAASFPNVNIIRVICPNLILDDRYITSFHTRKAHIQVLEVRMRAFMPHLGVSAGFHWSGFTQLSSVDMQMTDAPNFPDTLDDFLAGLPASVTQLLLDNQGVARPIVDGSLFVGRQKDSRICGMNITSAGLLGRGVAVSNCTLDYKPACGPLGILTPWKPMSEEEGSSTDAVR</sequence>
<organism evidence="1 2">
    <name type="scientific">[Myrmecia] bisecta</name>
    <dbReference type="NCBI Taxonomy" id="41462"/>
    <lineage>
        <taxon>Eukaryota</taxon>
        <taxon>Viridiplantae</taxon>
        <taxon>Chlorophyta</taxon>
        <taxon>core chlorophytes</taxon>
        <taxon>Trebouxiophyceae</taxon>
        <taxon>Trebouxiales</taxon>
        <taxon>Trebouxiaceae</taxon>
        <taxon>Myrmecia</taxon>
    </lineage>
</organism>
<reference evidence="1 2" key="1">
    <citation type="journal article" date="2024" name="Nat. Commun.">
        <title>Phylogenomics reveals the evolutionary origins of lichenization in chlorophyte algae.</title>
        <authorList>
            <person name="Puginier C."/>
            <person name="Libourel C."/>
            <person name="Otte J."/>
            <person name="Skaloud P."/>
            <person name="Haon M."/>
            <person name="Grisel S."/>
            <person name="Petersen M."/>
            <person name="Berrin J.G."/>
            <person name="Delaux P.M."/>
            <person name="Dal Grande F."/>
            <person name="Keller J."/>
        </authorList>
    </citation>
    <scope>NUCLEOTIDE SEQUENCE [LARGE SCALE GENOMIC DNA]</scope>
    <source>
        <strain evidence="1 2">SAG 2043</strain>
    </source>
</reference>
<evidence type="ECO:0000313" key="1">
    <source>
        <dbReference type="EMBL" id="KAK9814072.1"/>
    </source>
</evidence>
<dbReference type="Proteomes" id="UP001489004">
    <property type="component" value="Unassembled WGS sequence"/>
</dbReference>
<dbReference type="EMBL" id="JALJOR010000007">
    <property type="protein sequence ID" value="KAK9814072.1"/>
    <property type="molecule type" value="Genomic_DNA"/>
</dbReference>
<dbReference type="AlphaFoldDB" id="A0AAW1Q065"/>
<accession>A0AAW1Q065</accession>
<protein>
    <submittedName>
        <fullName evidence="1">Uncharacterized protein</fullName>
    </submittedName>
</protein>
<gene>
    <name evidence="1" type="ORF">WJX72_000293</name>
</gene>
<comment type="caution">
    <text evidence="1">The sequence shown here is derived from an EMBL/GenBank/DDBJ whole genome shotgun (WGS) entry which is preliminary data.</text>
</comment>